<sequence>MSPRGHEAIFAQLICVRHLVLIIIAAVDFVPCESLCLGHREIRSRRRCQAAISRRANVQRDVNCPGGLIAPSRALALERMSRDHDTPKDLHLQPYRDITTAISTSARPPGFNLTDPVSRLRVGDTRQGSRAT</sequence>
<protein>
    <recommendedName>
        <fullName evidence="5">Secreted protein</fullName>
    </recommendedName>
</protein>
<accession>A0A6A6CD91</accession>
<evidence type="ECO:0000313" key="4">
    <source>
        <dbReference type="Proteomes" id="UP000799537"/>
    </source>
</evidence>
<gene>
    <name evidence="3" type="ORF">M409DRAFT_56350</name>
</gene>
<dbReference type="RefSeq" id="XP_033665900.1">
    <property type="nucleotide sequence ID" value="XM_033813267.1"/>
</dbReference>
<evidence type="ECO:0008006" key="5">
    <source>
        <dbReference type="Google" id="ProtNLM"/>
    </source>
</evidence>
<evidence type="ECO:0000256" key="2">
    <source>
        <dbReference type="SAM" id="SignalP"/>
    </source>
</evidence>
<dbReference type="EMBL" id="ML993602">
    <property type="protein sequence ID" value="KAF2165011.1"/>
    <property type="molecule type" value="Genomic_DNA"/>
</dbReference>
<feature type="region of interest" description="Disordered" evidence="1">
    <location>
        <begin position="103"/>
        <end position="132"/>
    </location>
</feature>
<dbReference type="GeneID" id="54566539"/>
<keyword evidence="4" id="KW-1185">Reference proteome</keyword>
<evidence type="ECO:0000256" key="1">
    <source>
        <dbReference type="SAM" id="MobiDB-lite"/>
    </source>
</evidence>
<evidence type="ECO:0000313" key="3">
    <source>
        <dbReference type="EMBL" id="KAF2165011.1"/>
    </source>
</evidence>
<dbReference type="AlphaFoldDB" id="A0A6A6CD91"/>
<reference evidence="3" key="1">
    <citation type="journal article" date="2020" name="Stud. Mycol.">
        <title>101 Dothideomycetes genomes: a test case for predicting lifestyles and emergence of pathogens.</title>
        <authorList>
            <person name="Haridas S."/>
            <person name="Albert R."/>
            <person name="Binder M."/>
            <person name="Bloem J."/>
            <person name="Labutti K."/>
            <person name="Salamov A."/>
            <person name="Andreopoulos B."/>
            <person name="Baker S."/>
            <person name="Barry K."/>
            <person name="Bills G."/>
            <person name="Bluhm B."/>
            <person name="Cannon C."/>
            <person name="Castanera R."/>
            <person name="Culley D."/>
            <person name="Daum C."/>
            <person name="Ezra D."/>
            <person name="Gonzalez J."/>
            <person name="Henrissat B."/>
            <person name="Kuo A."/>
            <person name="Liang C."/>
            <person name="Lipzen A."/>
            <person name="Lutzoni F."/>
            <person name="Magnuson J."/>
            <person name="Mondo S."/>
            <person name="Nolan M."/>
            <person name="Ohm R."/>
            <person name="Pangilinan J."/>
            <person name="Park H.-J."/>
            <person name="Ramirez L."/>
            <person name="Alfaro M."/>
            <person name="Sun H."/>
            <person name="Tritt A."/>
            <person name="Yoshinaga Y."/>
            <person name="Zwiers L.-H."/>
            <person name="Turgeon B."/>
            <person name="Goodwin S."/>
            <person name="Spatafora J."/>
            <person name="Crous P."/>
            <person name="Grigoriev I."/>
        </authorList>
    </citation>
    <scope>NUCLEOTIDE SEQUENCE</scope>
    <source>
        <strain evidence="3">ATCC 36951</strain>
    </source>
</reference>
<proteinExistence type="predicted"/>
<feature type="signal peptide" evidence="2">
    <location>
        <begin position="1"/>
        <end position="34"/>
    </location>
</feature>
<feature type="chain" id="PRO_5025649650" description="Secreted protein" evidence="2">
    <location>
        <begin position="35"/>
        <end position="132"/>
    </location>
</feature>
<organism evidence="3 4">
    <name type="scientific">Zasmidium cellare ATCC 36951</name>
    <dbReference type="NCBI Taxonomy" id="1080233"/>
    <lineage>
        <taxon>Eukaryota</taxon>
        <taxon>Fungi</taxon>
        <taxon>Dikarya</taxon>
        <taxon>Ascomycota</taxon>
        <taxon>Pezizomycotina</taxon>
        <taxon>Dothideomycetes</taxon>
        <taxon>Dothideomycetidae</taxon>
        <taxon>Mycosphaerellales</taxon>
        <taxon>Mycosphaerellaceae</taxon>
        <taxon>Zasmidium</taxon>
    </lineage>
</organism>
<keyword evidence="2" id="KW-0732">Signal</keyword>
<name>A0A6A6CD91_ZASCE</name>
<dbReference type="Proteomes" id="UP000799537">
    <property type="component" value="Unassembled WGS sequence"/>
</dbReference>